<keyword evidence="2" id="KW-0547">Nucleotide-binding</keyword>
<keyword evidence="2" id="KW-0378">Hydrolase</keyword>
<feature type="region of interest" description="Disordered" evidence="1">
    <location>
        <begin position="117"/>
        <end position="205"/>
    </location>
</feature>
<gene>
    <name evidence="2" type="primary">WRNIP1_4</name>
    <name evidence="2" type="ORF">FOZ62_007136</name>
</gene>
<dbReference type="EMBL" id="JABANM010023982">
    <property type="protein sequence ID" value="KAF4716971.1"/>
    <property type="molecule type" value="Genomic_DNA"/>
</dbReference>
<keyword evidence="2" id="KW-0067">ATP-binding</keyword>
<dbReference type="GO" id="GO:0004386">
    <property type="term" value="F:helicase activity"/>
    <property type="evidence" value="ECO:0007669"/>
    <property type="project" value="UniProtKB-KW"/>
</dbReference>
<protein>
    <submittedName>
        <fullName evidence="2">Werner helicase interacting protein 1</fullName>
    </submittedName>
</protein>
<sequence length="205" mass="21914">GLEEWSQAWLYYLPQGAEATVDYEVMDILSVNGRVLRLRPIDGGSSAVVDGLRIIDIKPHHALDAVLVASGCSSSCRSFGMGSRAPPTKRSRCSVGQQGMRTLDSFFAKKETASHATSNVEAIDIEASQSSSGPDSRRPKASEHPSAREEGSGGQALKPKIALRPKSSACRPTDSRQWGPLAQRARPTSSTDLVYEAGSEREGTG</sequence>
<comment type="caution">
    <text evidence="2">The sequence shown here is derived from an EMBL/GenBank/DDBJ whole genome shotgun (WGS) entry which is preliminary data.</text>
</comment>
<keyword evidence="2" id="KW-0347">Helicase</keyword>
<evidence type="ECO:0000313" key="3">
    <source>
        <dbReference type="Proteomes" id="UP000574390"/>
    </source>
</evidence>
<evidence type="ECO:0000313" key="2">
    <source>
        <dbReference type="EMBL" id="KAF4716971.1"/>
    </source>
</evidence>
<evidence type="ECO:0000256" key="1">
    <source>
        <dbReference type="SAM" id="MobiDB-lite"/>
    </source>
</evidence>
<dbReference type="AlphaFoldDB" id="A0A7J6R9J1"/>
<reference evidence="2 3" key="1">
    <citation type="submission" date="2020-04" db="EMBL/GenBank/DDBJ databases">
        <title>Perkinsus olseni comparative genomics.</title>
        <authorList>
            <person name="Bogema D.R."/>
        </authorList>
    </citation>
    <scope>NUCLEOTIDE SEQUENCE [LARGE SCALE GENOMIC DNA]</scope>
    <source>
        <strain evidence="2">ATCC PRA-205</strain>
    </source>
</reference>
<feature type="compositionally biased region" description="Basic and acidic residues" evidence="1">
    <location>
        <begin position="135"/>
        <end position="151"/>
    </location>
</feature>
<organism evidence="2 3">
    <name type="scientific">Perkinsus olseni</name>
    <name type="common">Perkinsus atlanticus</name>
    <dbReference type="NCBI Taxonomy" id="32597"/>
    <lineage>
        <taxon>Eukaryota</taxon>
        <taxon>Sar</taxon>
        <taxon>Alveolata</taxon>
        <taxon>Perkinsozoa</taxon>
        <taxon>Perkinsea</taxon>
        <taxon>Perkinsida</taxon>
        <taxon>Perkinsidae</taxon>
        <taxon>Perkinsus</taxon>
    </lineage>
</organism>
<proteinExistence type="predicted"/>
<feature type="non-terminal residue" evidence="2">
    <location>
        <position position="1"/>
    </location>
</feature>
<name>A0A7J6R9J1_PEROL</name>
<accession>A0A7J6R9J1</accession>
<feature type="non-terminal residue" evidence="2">
    <location>
        <position position="205"/>
    </location>
</feature>
<dbReference type="Proteomes" id="UP000574390">
    <property type="component" value="Unassembled WGS sequence"/>
</dbReference>